<dbReference type="RefSeq" id="WP_378526947.1">
    <property type="nucleotide sequence ID" value="NZ_JBHSNS010000001.1"/>
</dbReference>
<gene>
    <name evidence="1" type="ORF">ACFPQB_04760</name>
</gene>
<protein>
    <submittedName>
        <fullName evidence="1">Uncharacterized protein</fullName>
    </submittedName>
</protein>
<proteinExistence type="predicted"/>
<name>A0ABW0ZCB5_9ACTN</name>
<organism evidence="1 2">
    <name type="scientific">Nocardioides vastitatis</name>
    <dbReference type="NCBI Taxonomy" id="2568655"/>
    <lineage>
        <taxon>Bacteria</taxon>
        <taxon>Bacillati</taxon>
        <taxon>Actinomycetota</taxon>
        <taxon>Actinomycetes</taxon>
        <taxon>Propionibacteriales</taxon>
        <taxon>Nocardioidaceae</taxon>
        <taxon>Nocardioides</taxon>
    </lineage>
</organism>
<keyword evidence="2" id="KW-1185">Reference proteome</keyword>
<evidence type="ECO:0000313" key="2">
    <source>
        <dbReference type="Proteomes" id="UP001596072"/>
    </source>
</evidence>
<comment type="caution">
    <text evidence="1">The sequence shown here is derived from an EMBL/GenBank/DDBJ whole genome shotgun (WGS) entry which is preliminary data.</text>
</comment>
<dbReference type="Proteomes" id="UP001596072">
    <property type="component" value="Unassembled WGS sequence"/>
</dbReference>
<accession>A0ABW0ZCB5</accession>
<dbReference type="EMBL" id="JBHSNS010000001">
    <property type="protein sequence ID" value="MFC5728217.1"/>
    <property type="molecule type" value="Genomic_DNA"/>
</dbReference>
<sequence>MTVPFGSRDDQLSRASADVAANIFPIGTLRSQRGRALRFLRAGHRNCTDHKVRVALSRSLPRRAKRVTLYVNGDRRTVLTGRELRRTAVVLRRIAPRSDGVVRAVVVRKSGAREAMRATSWPCR</sequence>
<reference evidence="2" key="1">
    <citation type="journal article" date="2019" name="Int. J. Syst. Evol. Microbiol.">
        <title>The Global Catalogue of Microorganisms (GCM) 10K type strain sequencing project: providing services to taxonomists for standard genome sequencing and annotation.</title>
        <authorList>
            <consortium name="The Broad Institute Genomics Platform"/>
            <consortium name="The Broad Institute Genome Sequencing Center for Infectious Disease"/>
            <person name="Wu L."/>
            <person name="Ma J."/>
        </authorList>
    </citation>
    <scope>NUCLEOTIDE SEQUENCE [LARGE SCALE GENOMIC DNA]</scope>
    <source>
        <strain evidence="2">YIM 94188</strain>
    </source>
</reference>
<evidence type="ECO:0000313" key="1">
    <source>
        <dbReference type="EMBL" id="MFC5728217.1"/>
    </source>
</evidence>